<feature type="compositionally biased region" description="Polar residues" evidence="10">
    <location>
        <begin position="14"/>
        <end position="24"/>
    </location>
</feature>
<dbReference type="Pfam" id="PF18437">
    <property type="entry name" value="Nup54_C"/>
    <property type="match status" value="1"/>
</dbReference>
<evidence type="ECO:0000256" key="5">
    <source>
        <dbReference type="ARBA" id="ARBA00022927"/>
    </source>
</evidence>
<evidence type="ECO:0000256" key="1">
    <source>
        <dbReference type="ARBA" id="ARBA00004567"/>
    </source>
</evidence>
<evidence type="ECO:0000256" key="8">
    <source>
        <dbReference type="ARBA" id="ARBA00023242"/>
    </source>
</evidence>
<dbReference type="PANTHER" id="PTHR13000:SF0">
    <property type="entry name" value="NUCLEOPORIN P54"/>
    <property type="match status" value="1"/>
</dbReference>
<dbReference type="PANTHER" id="PTHR13000">
    <property type="entry name" value="NUCLEOPORIN P54"/>
    <property type="match status" value="1"/>
</dbReference>
<dbReference type="GO" id="GO:0036228">
    <property type="term" value="P:protein localization to nuclear inner membrane"/>
    <property type="evidence" value="ECO:0007669"/>
    <property type="project" value="TreeGrafter"/>
</dbReference>
<evidence type="ECO:0000259" key="12">
    <source>
        <dbReference type="Pfam" id="PF18437"/>
    </source>
</evidence>
<feature type="domain" description="Nucleoporin Nup54 alpha-helical" evidence="11">
    <location>
        <begin position="359"/>
        <end position="497"/>
    </location>
</feature>
<gene>
    <name evidence="13" type="ORF">ElyMa_006297000</name>
</gene>
<protein>
    <submittedName>
        <fullName evidence="13">Nucleoporin p54</fullName>
    </submittedName>
</protein>
<dbReference type="Pfam" id="PF13874">
    <property type="entry name" value="Nup54"/>
    <property type="match status" value="1"/>
</dbReference>
<evidence type="ECO:0000256" key="4">
    <source>
        <dbReference type="ARBA" id="ARBA00022816"/>
    </source>
</evidence>
<dbReference type="GO" id="GO:0006999">
    <property type="term" value="P:nuclear pore organization"/>
    <property type="evidence" value="ECO:0007669"/>
    <property type="project" value="TreeGrafter"/>
</dbReference>
<proteinExistence type="inferred from homology"/>
<dbReference type="GO" id="GO:0051028">
    <property type="term" value="P:mRNA transport"/>
    <property type="evidence" value="ECO:0007669"/>
    <property type="project" value="UniProtKB-KW"/>
</dbReference>
<organism evidence="13 14">
    <name type="scientific">Elysia marginata</name>
    <dbReference type="NCBI Taxonomy" id="1093978"/>
    <lineage>
        <taxon>Eukaryota</taxon>
        <taxon>Metazoa</taxon>
        <taxon>Spiralia</taxon>
        <taxon>Lophotrochozoa</taxon>
        <taxon>Mollusca</taxon>
        <taxon>Gastropoda</taxon>
        <taxon>Heterobranchia</taxon>
        <taxon>Euthyneura</taxon>
        <taxon>Panpulmonata</taxon>
        <taxon>Sacoglossa</taxon>
        <taxon>Placobranchoidea</taxon>
        <taxon>Plakobranchidae</taxon>
        <taxon>Elysia</taxon>
    </lineage>
</organism>
<dbReference type="GO" id="GO:0044613">
    <property type="term" value="C:nuclear pore central transport channel"/>
    <property type="evidence" value="ECO:0007669"/>
    <property type="project" value="TreeGrafter"/>
</dbReference>
<keyword evidence="4" id="KW-0509">mRNA transport</keyword>
<evidence type="ECO:0000256" key="9">
    <source>
        <dbReference type="ARBA" id="ARBA00060798"/>
    </source>
</evidence>
<dbReference type="Gene3D" id="1.20.5.170">
    <property type="match status" value="1"/>
</dbReference>
<evidence type="ECO:0000256" key="7">
    <source>
        <dbReference type="ARBA" id="ARBA00023132"/>
    </source>
</evidence>
<evidence type="ECO:0000313" key="13">
    <source>
        <dbReference type="EMBL" id="GFR96404.1"/>
    </source>
</evidence>
<reference evidence="13 14" key="1">
    <citation type="journal article" date="2021" name="Elife">
        <title>Chloroplast acquisition without the gene transfer in kleptoplastic sea slugs, Plakobranchus ocellatus.</title>
        <authorList>
            <person name="Maeda T."/>
            <person name="Takahashi S."/>
            <person name="Yoshida T."/>
            <person name="Shimamura S."/>
            <person name="Takaki Y."/>
            <person name="Nagai Y."/>
            <person name="Toyoda A."/>
            <person name="Suzuki Y."/>
            <person name="Arimoto A."/>
            <person name="Ishii H."/>
            <person name="Satoh N."/>
            <person name="Nishiyama T."/>
            <person name="Hasebe M."/>
            <person name="Maruyama T."/>
            <person name="Minagawa J."/>
            <person name="Obokata J."/>
            <person name="Shigenobu S."/>
        </authorList>
    </citation>
    <scope>NUCLEOTIDE SEQUENCE [LARGE SCALE GENOMIC DNA]</scope>
</reference>
<evidence type="ECO:0000259" key="11">
    <source>
        <dbReference type="Pfam" id="PF13874"/>
    </source>
</evidence>
<comment type="caution">
    <text evidence="13">The sequence shown here is derived from an EMBL/GenBank/DDBJ whole genome shotgun (WGS) entry which is preliminary data.</text>
</comment>
<keyword evidence="6" id="KW-0811">Translocation</keyword>
<dbReference type="InterPro" id="IPR040985">
    <property type="entry name" value="Nup54_C"/>
</dbReference>
<sequence length="560" mass="59757">MSFFGGGATTTTTQPSLFGATSQPSLFGSGTTTSTPSTGFGGFGSSTGFGTGSTGGGLGTFGTGTTTSTAGGFGGFGGTAATTSASSLFGGFGATTTTASTGFGGFGAGTGGFGSGLGTATSTGNTFGGFGTGSTFGSGLSSFGGTSTGLGSGGLFGATNQQQQQQVSQQQAEAQLANLAMAVSLPQIYGDERDAIIARWNQLQAYWGTGKGFFSQQGAVDFKPDNHFCRFKALGYHLIPKGDNEQGQVSLVLAKKEADVTAAQQQVMDTLHRILGSKPTLSVCVEGIKPLPEDKTEVVIYVLERPASGPAKRVTANDLYNFLGQGTAKTQVASQLNVESMMPKVGWTPEQLKEYLEKPPAGVDPLLWQQAKLDNPDPEKYIPVPMIGFKELQKRLRLQAEQTRLYQQRLDVIAGDLSNLQTQHSTMLSKLEDYKRKDLELGHRLLKVITKQEIYRKMGYAIQEEEETLKVQLEQLQVELNHPTQFKGRLNELMSQMRMQLQTASGRTDPAYVMDSDTQADIKIILKQQQEGLQHLIDIIKEDAADLQLIEQGIAKTQPR</sequence>
<dbReference type="InterPro" id="IPR025712">
    <property type="entry name" value="Nup54_alpha-helical_dom"/>
</dbReference>
<dbReference type="Gene3D" id="1.20.5.490">
    <property type="entry name" value="Single helix bin"/>
    <property type="match status" value="1"/>
</dbReference>
<keyword evidence="14" id="KW-1185">Reference proteome</keyword>
<evidence type="ECO:0000256" key="10">
    <source>
        <dbReference type="SAM" id="MobiDB-lite"/>
    </source>
</evidence>
<evidence type="ECO:0000256" key="6">
    <source>
        <dbReference type="ARBA" id="ARBA00023010"/>
    </source>
</evidence>
<dbReference type="FunFam" id="1.20.5.490:FF:000003">
    <property type="entry name" value="nucleoporin p54 isoform X1"/>
    <property type="match status" value="1"/>
</dbReference>
<dbReference type="EMBL" id="BMAT01012661">
    <property type="protein sequence ID" value="GFR96404.1"/>
    <property type="molecule type" value="Genomic_DNA"/>
</dbReference>
<feature type="domain" description="Nup54 C-terminal interacting" evidence="12">
    <location>
        <begin position="512"/>
        <end position="550"/>
    </location>
</feature>
<accession>A0AAV4HFJ9</accession>
<evidence type="ECO:0000256" key="2">
    <source>
        <dbReference type="ARBA" id="ARBA00022448"/>
    </source>
</evidence>
<dbReference type="Proteomes" id="UP000762676">
    <property type="component" value="Unassembled WGS sequence"/>
</dbReference>
<feature type="region of interest" description="Disordered" evidence="10">
    <location>
        <begin position="1"/>
        <end position="46"/>
    </location>
</feature>
<dbReference type="AlphaFoldDB" id="A0AAV4HFJ9"/>
<keyword evidence="2" id="KW-0813">Transport</keyword>
<feature type="compositionally biased region" description="Low complexity" evidence="10">
    <location>
        <begin position="25"/>
        <end position="38"/>
    </location>
</feature>
<comment type="subcellular location">
    <subcellularLocation>
        <location evidence="1">Nucleus</location>
        <location evidence="1">Nuclear pore complex</location>
    </subcellularLocation>
</comment>
<evidence type="ECO:0000313" key="14">
    <source>
        <dbReference type="Proteomes" id="UP000762676"/>
    </source>
</evidence>
<keyword evidence="5" id="KW-0653">Protein transport</keyword>
<name>A0AAV4HFJ9_9GAST</name>
<dbReference type="GO" id="GO:0006607">
    <property type="term" value="P:NLS-bearing protein import into nucleus"/>
    <property type="evidence" value="ECO:0007669"/>
    <property type="project" value="TreeGrafter"/>
</dbReference>
<comment type="similarity">
    <text evidence="9">Belongs to the NUP54 family.</text>
</comment>
<keyword evidence="3" id="KW-0677">Repeat</keyword>
<dbReference type="InterPro" id="IPR024864">
    <property type="entry name" value="Nup54/Nup57/Nup44"/>
</dbReference>
<keyword evidence="8" id="KW-0539">Nucleus</keyword>
<keyword evidence="7" id="KW-0906">Nuclear pore complex</keyword>
<dbReference type="GO" id="GO:0017056">
    <property type="term" value="F:structural constituent of nuclear pore"/>
    <property type="evidence" value="ECO:0007669"/>
    <property type="project" value="TreeGrafter"/>
</dbReference>
<evidence type="ECO:0000256" key="3">
    <source>
        <dbReference type="ARBA" id="ARBA00022737"/>
    </source>
</evidence>